<feature type="signal peptide" evidence="1">
    <location>
        <begin position="1"/>
        <end position="21"/>
    </location>
</feature>
<evidence type="ECO:0000313" key="2">
    <source>
        <dbReference type="EMBL" id="MDO6122870.1"/>
    </source>
</evidence>
<proteinExistence type="predicted"/>
<organism evidence="2 3">
    <name type="scientific">Shinella curvata</name>
    <dbReference type="NCBI Taxonomy" id="1817964"/>
    <lineage>
        <taxon>Bacteria</taxon>
        <taxon>Pseudomonadati</taxon>
        <taxon>Pseudomonadota</taxon>
        <taxon>Alphaproteobacteria</taxon>
        <taxon>Hyphomicrobiales</taxon>
        <taxon>Rhizobiaceae</taxon>
        <taxon>Shinella</taxon>
    </lineage>
</organism>
<gene>
    <name evidence="2" type="ORF">GB928_016875</name>
</gene>
<dbReference type="Proteomes" id="UP001177080">
    <property type="component" value="Unassembled WGS sequence"/>
</dbReference>
<evidence type="ECO:0000313" key="3">
    <source>
        <dbReference type="Proteomes" id="UP001177080"/>
    </source>
</evidence>
<dbReference type="RefSeq" id="WP_244760538.1">
    <property type="nucleotide sequence ID" value="NZ_JALJCJ010000002.1"/>
</dbReference>
<protein>
    <submittedName>
        <fullName evidence="2">Uncharacterized protein</fullName>
    </submittedName>
</protein>
<keyword evidence="3" id="KW-1185">Reference proteome</keyword>
<evidence type="ECO:0000256" key="1">
    <source>
        <dbReference type="SAM" id="SignalP"/>
    </source>
</evidence>
<comment type="caution">
    <text evidence="2">The sequence shown here is derived from an EMBL/GenBank/DDBJ whole genome shotgun (WGS) entry which is preliminary data.</text>
</comment>
<sequence length="466" mass="49888">MRFLPALALGFSVLSTTTVHAEGTAACAAEAAILAFSDAVLADREKLPRLKARGFGAEAGYLKIRYGGLSMDDAATLAHGLRDAGVRDAIDLAGAIDATRGGYDALKVSDPVEFNGLISTLRAILQAGDEEKLFTAIAGLPPERRTSLLGSIVPAVVDWPDEEKAKLAASAGRHKLFYVQAGLAATQRDPNAWPVFVAGFADQSMIPDLTRMWSWAPALVGRPALPRIPLPDAGMQAQQKSLHTVTVAAAQEPERDFLMTYVNQTGSIPPAEKAAQAVMADIEAGRIKSGGLLNTAWLTAYRVLRENEADPTVVDGTLESIDVHMRAVGDVSVRDVIDRVIAIDTLTPYLTGKSADLPDMPKDISAKFQGKWPLWTELAALLKSSPLAPFAKDEVKAPIVAELLFAAGDIARLADFVLTVEPPEMKLALATDFAMRLDRTCASYTHHPAEALMLSGQPIFRFDPAK</sequence>
<dbReference type="EMBL" id="WHSC02000007">
    <property type="protein sequence ID" value="MDO6122870.1"/>
    <property type="molecule type" value="Genomic_DNA"/>
</dbReference>
<keyword evidence="1" id="KW-0732">Signal</keyword>
<name>A0ABT8XI55_9HYPH</name>
<reference evidence="2" key="1">
    <citation type="submission" date="2022-04" db="EMBL/GenBank/DDBJ databases">
        <title>Shinella lacus sp. nov., a novel member of the genus Shinella from water.</title>
        <authorList>
            <person name="Deng Y."/>
        </authorList>
    </citation>
    <scope>NUCLEOTIDE SEQUENCE</scope>
    <source>
        <strain evidence="2">JCM 31239</strain>
    </source>
</reference>
<accession>A0ABT8XI55</accession>
<feature type="chain" id="PRO_5047492942" evidence="1">
    <location>
        <begin position="22"/>
        <end position="466"/>
    </location>
</feature>